<dbReference type="Proteomes" id="UP000219338">
    <property type="component" value="Unassembled WGS sequence"/>
</dbReference>
<dbReference type="InterPro" id="IPR000719">
    <property type="entry name" value="Prot_kinase_dom"/>
</dbReference>
<sequence>MCRSLAVNLDSPDLEDPEKPYEILLFMKDYWHEDSPQTIKESDIYHLLAQHNIPHVAKMETGGDVPNMVTITQQYARALLNQLPGNCLPTLQAHRIFLKTIGRDLMTFCSIKSLVTCIVDAMKAHQAAFNRACILHCDISVRNIMITPDHQGFLIDWDHCIVLTDRSAERCIGRMGTWQFMSAHLLGSFGTTHTLVDDRESSLWVLLYMALRYTPNSLQPVALHHDLKSWFQDSILGPCGDTGGVGKQFVLNDKQALPSFYVHGPNELLQELADVFAVRYQLEPSVEDDVVYDFLKASPNPQMAKTT</sequence>
<dbReference type="SUPFAM" id="SSF56112">
    <property type="entry name" value="Protein kinase-like (PK-like)"/>
    <property type="match status" value="1"/>
</dbReference>
<dbReference type="GO" id="GO:0005524">
    <property type="term" value="F:ATP binding"/>
    <property type="evidence" value="ECO:0007669"/>
    <property type="project" value="InterPro"/>
</dbReference>
<dbReference type="PANTHER" id="PTHR38248">
    <property type="entry name" value="FUNK1 6"/>
    <property type="match status" value="1"/>
</dbReference>
<evidence type="ECO:0000313" key="2">
    <source>
        <dbReference type="EMBL" id="SJL17463.1"/>
    </source>
</evidence>
<dbReference type="PANTHER" id="PTHR38248:SF2">
    <property type="entry name" value="FUNK1 11"/>
    <property type="match status" value="1"/>
</dbReference>
<evidence type="ECO:0000313" key="3">
    <source>
        <dbReference type="Proteomes" id="UP000219338"/>
    </source>
</evidence>
<evidence type="ECO:0000259" key="1">
    <source>
        <dbReference type="PROSITE" id="PS50011"/>
    </source>
</evidence>
<dbReference type="Pfam" id="PF17667">
    <property type="entry name" value="Pkinase_fungal"/>
    <property type="match status" value="1"/>
</dbReference>
<feature type="domain" description="Protein kinase" evidence="1">
    <location>
        <begin position="1"/>
        <end position="295"/>
    </location>
</feature>
<dbReference type="Gene3D" id="1.10.510.10">
    <property type="entry name" value="Transferase(Phosphotransferase) domain 1"/>
    <property type="match status" value="1"/>
</dbReference>
<keyword evidence="3" id="KW-1185">Reference proteome</keyword>
<dbReference type="OrthoDB" id="3271139at2759"/>
<dbReference type="PROSITE" id="PS50011">
    <property type="entry name" value="PROTEIN_KINASE_DOM"/>
    <property type="match status" value="1"/>
</dbReference>
<dbReference type="STRING" id="47428.A0A284S8X5"/>
<reference evidence="3" key="1">
    <citation type="journal article" date="2017" name="Nat. Ecol. Evol.">
        <title>Genome expansion and lineage-specific genetic innovations in the forest pathogenic fungi Armillaria.</title>
        <authorList>
            <person name="Sipos G."/>
            <person name="Prasanna A.N."/>
            <person name="Walter M.C."/>
            <person name="O'Connor E."/>
            <person name="Balint B."/>
            <person name="Krizsan K."/>
            <person name="Kiss B."/>
            <person name="Hess J."/>
            <person name="Varga T."/>
            <person name="Slot J."/>
            <person name="Riley R."/>
            <person name="Boka B."/>
            <person name="Rigling D."/>
            <person name="Barry K."/>
            <person name="Lee J."/>
            <person name="Mihaltcheva S."/>
            <person name="LaButti K."/>
            <person name="Lipzen A."/>
            <person name="Waldron R."/>
            <person name="Moloney N.M."/>
            <person name="Sperisen C."/>
            <person name="Kredics L."/>
            <person name="Vagvoelgyi C."/>
            <person name="Patrignani A."/>
            <person name="Fitzpatrick D."/>
            <person name="Nagy I."/>
            <person name="Doyle S."/>
            <person name="Anderson J.B."/>
            <person name="Grigoriev I.V."/>
            <person name="Gueldener U."/>
            <person name="Muensterkoetter M."/>
            <person name="Nagy L.G."/>
        </authorList>
    </citation>
    <scope>NUCLEOTIDE SEQUENCE [LARGE SCALE GENOMIC DNA]</scope>
    <source>
        <strain evidence="3">C18/9</strain>
    </source>
</reference>
<dbReference type="OMA" id="DYWHEDS"/>
<proteinExistence type="predicted"/>
<dbReference type="EMBL" id="FUEG01000044">
    <property type="protein sequence ID" value="SJL17463.1"/>
    <property type="molecule type" value="Genomic_DNA"/>
</dbReference>
<dbReference type="InterPro" id="IPR040976">
    <property type="entry name" value="Pkinase_fungal"/>
</dbReference>
<name>A0A284S8X5_ARMOS</name>
<dbReference type="InterPro" id="IPR011009">
    <property type="entry name" value="Kinase-like_dom_sf"/>
</dbReference>
<organism evidence="2 3">
    <name type="scientific">Armillaria ostoyae</name>
    <name type="common">Armillaria root rot fungus</name>
    <dbReference type="NCBI Taxonomy" id="47428"/>
    <lineage>
        <taxon>Eukaryota</taxon>
        <taxon>Fungi</taxon>
        <taxon>Dikarya</taxon>
        <taxon>Basidiomycota</taxon>
        <taxon>Agaricomycotina</taxon>
        <taxon>Agaricomycetes</taxon>
        <taxon>Agaricomycetidae</taxon>
        <taxon>Agaricales</taxon>
        <taxon>Marasmiineae</taxon>
        <taxon>Physalacriaceae</taxon>
        <taxon>Armillaria</taxon>
    </lineage>
</organism>
<dbReference type="AlphaFoldDB" id="A0A284S8X5"/>
<gene>
    <name evidence="2" type="ORF">ARMOST_21014</name>
</gene>
<accession>A0A284S8X5</accession>
<dbReference type="GO" id="GO:0004672">
    <property type="term" value="F:protein kinase activity"/>
    <property type="evidence" value="ECO:0007669"/>
    <property type="project" value="InterPro"/>
</dbReference>
<protein>
    <recommendedName>
        <fullName evidence="1">Protein kinase domain-containing protein</fullName>
    </recommendedName>
</protein>